<keyword evidence="2" id="KW-1185">Reference proteome</keyword>
<dbReference type="EMBL" id="JAIWYP010000014">
    <property type="protein sequence ID" value="KAH3712318.1"/>
    <property type="molecule type" value="Genomic_DNA"/>
</dbReference>
<accession>A0A9D3Z3W8</accession>
<reference evidence="1" key="1">
    <citation type="journal article" date="2019" name="bioRxiv">
        <title>The Genome of the Zebra Mussel, Dreissena polymorpha: A Resource for Invasive Species Research.</title>
        <authorList>
            <person name="McCartney M.A."/>
            <person name="Auch B."/>
            <person name="Kono T."/>
            <person name="Mallez S."/>
            <person name="Zhang Y."/>
            <person name="Obille A."/>
            <person name="Becker A."/>
            <person name="Abrahante J.E."/>
            <person name="Garbe J."/>
            <person name="Badalamenti J.P."/>
            <person name="Herman A."/>
            <person name="Mangelson H."/>
            <person name="Liachko I."/>
            <person name="Sullivan S."/>
            <person name="Sone E.D."/>
            <person name="Koren S."/>
            <person name="Silverstein K.A.T."/>
            <person name="Beckman K.B."/>
            <person name="Gohl D.M."/>
        </authorList>
    </citation>
    <scope>NUCLEOTIDE SEQUENCE</scope>
    <source>
        <strain evidence="1">Duluth1</strain>
        <tissue evidence="1">Whole animal</tissue>
    </source>
</reference>
<name>A0A9D3Z3W8_DREPO</name>
<dbReference type="Proteomes" id="UP000828390">
    <property type="component" value="Unassembled WGS sequence"/>
</dbReference>
<protein>
    <submittedName>
        <fullName evidence="1">Uncharacterized protein</fullName>
    </submittedName>
</protein>
<gene>
    <name evidence="1" type="ORF">DPMN_072015</name>
</gene>
<evidence type="ECO:0000313" key="2">
    <source>
        <dbReference type="Proteomes" id="UP000828390"/>
    </source>
</evidence>
<organism evidence="1 2">
    <name type="scientific">Dreissena polymorpha</name>
    <name type="common">Zebra mussel</name>
    <name type="synonym">Mytilus polymorpha</name>
    <dbReference type="NCBI Taxonomy" id="45954"/>
    <lineage>
        <taxon>Eukaryota</taxon>
        <taxon>Metazoa</taxon>
        <taxon>Spiralia</taxon>
        <taxon>Lophotrochozoa</taxon>
        <taxon>Mollusca</taxon>
        <taxon>Bivalvia</taxon>
        <taxon>Autobranchia</taxon>
        <taxon>Heteroconchia</taxon>
        <taxon>Euheterodonta</taxon>
        <taxon>Imparidentia</taxon>
        <taxon>Neoheterodontei</taxon>
        <taxon>Myida</taxon>
        <taxon>Dreissenoidea</taxon>
        <taxon>Dreissenidae</taxon>
        <taxon>Dreissena</taxon>
    </lineage>
</organism>
<reference evidence="1" key="2">
    <citation type="submission" date="2020-11" db="EMBL/GenBank/DDBJ databases">
        <authorList>
            <person name="McCartney M.A."/>
            <person name="Auch B."/>
            <person name="Kono T."/>
            <person name="Mallez S."/>
            <person name="Becker A."/>
            <person name="Gohl D.M."/>
            <person name="Silverstein K.A.T."/>
            <person name="Koren S."/>
            <person name="Bechman K.B."/>
            <person name="Herman A."/>
            <person name="Abrahante J.E."/>
            <person name="Garbe J."/>
        </authorList>
    </citation>
    <scope>NUCLEOTIDE SEQUENCE</scope>
    <source>
        <strain evidence="1">Duluth1</strain>
        <tissue evidence="1">Whole animal</tissue>
    </source>
</reference>
<sequence>MKTNVLTKFHSVHKKNAPTPRQPYIIETNPLTKFHEDGTINVASRPYMEKYPPNGGHVFQPTGTIIELIQYFIGTNLETKFHEDRTINVALRVNKGAILSQDMPVWTT</sequence>
<proteinExistence type="predicted"/>
<dbReference type="AlphaFoldDB" id="A0A9D3Z3W8"/>
<comment type="caution">
    <text evidence="1">The sequence shown here is derived from an EMBL/GenBank/DDBJ whole genome shotgun (WGS) entry which is preliminary data.</text>
</comment>
<evidence type="ECO:0000313" key="1">
    <source>
        <dbReference type="EMBL" id="KAH3712318.1"/>
    </source>
</evidence>